<evidence type="ECO:0000256" key="1">
    <source>
        <dbReference type="ARBA" id="ARBA00004123"/>
    </source>
</evidence>
<dbReference type="PANTHER" id="PTHR21330">
    <property type="entry name" value="E3 SUMO-PROTEIN LIGASE NSE2"/>
    <property type="match status" value="1"/>
</dbReference>
<sequence length="200" mass="22683">MTTEAASANSSTDLAEKPKTIDDVLADFRLLPFQTQRFPSFMNDHDMVMQNIRQALTSCVDAALDLEELKEHDKIAPLDASVRTLIDLEHQINCQKAIFGEIEKDIKDHVKIGDAVGAYNDRWEQKMARYQALPPKKKYFTNDNYVKFKQEVWDVHHPNDPMPALGDSGDDDDGDIIVGQTKVSLKCPLTTDWYQDPVTT</sequence>
<proteinExistence type="predicted"/>
<dbReference type="PANTHER" id="PTHR21330:SF1">
    <property type="entry name" value="E3 SUMO-PROTEIN LIGASE NSE2"/>
    <property type="match status" value="1"/>
</dbReference>
<dbReference type="OrthoDB" id="26899at2759"/>
<keyword evidence="5" id="KW-0539">Nucleus</keyword>
<dbReference type="GO" id="GO:0016925">
    <property type="term" value="P:protein sumoylation"/>
    <property type="evidence" value="ECO:0007669"/>
    <property type="project" value="UniProtKB-UniPathway"/>
</dbReference>
<reference evidence="6" key="1">
    <citation type="submission" date="2020-01" db="EMBL/GenBank/DDBJ databases">
        <title>Genome Sequencing of Three Apophysomyces-Like Fungal Strains Confirms a Novel Fungal Genus in the Mucoromycota with divergent Burkholderia-like Endosymbiotic Bacteria.</title>
        <authorList>
            <person name="Stajich J.E."/>
            <person name="Macias A.M."/>
            <person name="Carter-House D."/>
            <person name="Lovett B."/>
            <person name="Kasson L.R."/>
            <person name="Berry K."/>
            <person name="Grigoriev I."/>
            <person name="Chang Y."/>
            <person name="Spatafora J."/>
            <person name="Kasson M.T."/>
        </authorList>
    </citation>
    <scope>NUCLEOTIDE SEQUENCE</scope>
    <source>
        <strain evidence="6">NRRL A-21654</strain>
    </source>
</reference>
<keyword evidence="7" id="KW-1185">Reference proteome</keyword>
<comment type="pathway">
    <text evidence="2">Protein modification; protein sumoylation.</text>
</comment>
<dbReference type="Proteomes" id="UP000605846">
    <property type="component" value="Unassembled WGS sequence"/>
</dbReference>
<dbReference type="GO" id="GO:0030915">
    <property type="term" value="C:Smc5-Smc6 complex"/>
    <property type="evidence" value="ECO:0007669"/>
    <property type="project" value="InterPro"/>
</dbReference>
<organism evidence="6 7">
    <name type="scientific">Apophysomyces ossiformis</name>
    <dbReference type="NCBI Taxonomy" id="679940"/>
    <lineage>
        <taxon>Eukaryota</taxon>
        <taxon>Fungi</taxon>
        <taxon>Fungi incertae sedis</taxon>
        <taxon>Mucoromycota</taxon>
        <taxon>Mucoromycotina</taxon>
        <taxon>Mucoromycetes</taxon>
        <taxon>Mucorales</taxon>
        <taxon>Mucorineae</taxon>
        <taxon>Mucoraceae</taxon>
        <taxon>Apophysomyces</taxon>
    </lineage>
</organism>
<dbReference type="Gene3D" id="1.20.120.1010">
    <property type="match status" value="1"/>
</dbReference>
<dbReference type="EMBL" id="JABAYA010000273">
    <property type="protein sequence ID" value="KAF7721377.1"/>
    <property type="molecule type" value="Genomic_DNA"/>
</dbReference>
<evidence type="ECO:0000256" key="5">
    <source>
        <dbReference type="ARBA" id="ARBA00023242"/>
    </source>
</evidence>
<keyword evidence="4" id="KW-0833">Ubl conjugation pathway</keyword>
<protein>
    <submittedName>
        <fullName evidence="6">Uncharacterized protein</fullName>
    </submittedName>
</protein>
<dbReference type="InterPro" id="IPR026846">
    <property type="entry name" value="Nse2(Mms21)"/>
</dbReference>
<dbReference type="GO" id="GO:0005634">
    <property type="term" value="C:nucleus"/>
    <property type="evidence" value="ECO:0007669"/>
    <property type="project" value="UniProtKB-SubCell"/>
</dbReference>
<dbReference type="GO" id="GO:0000724">
    <property type="term" value="P:double-strand break repair via homologous recombination"/>
    <property type="evidence" value="ECO:0007669"/>
    <property type="project" value="InterPro"/>
</dbReference>
<evidence type="ECO:0000313" key="7">
    <source>
        <dbReference type="Proteomes" id="UP000605846"/>
    </source>
</evidence>
<evidence type="ECO:0000256" key="2">
    <source>
        <dbReference type="ARBA" id="ARBA00004718"/>
    </source>
</evidence>
<dbReference type="AlphaFoldDB" id="A0A8H7BHW2"/>
<accession>A0A8H7BHW2</accession>
<name>A0A8H7BHW2_9FUNG</name>
<evidence type="ECO:0000313" key="6">
    <source>
        <dbReference type="EMBL" id="KAF7721377.1"/>
    </source>
</evidence>
<keyword evidence="3" id="KW-0808">Transferase</keyword>
<gene>
    <name evidence="6" type="ORF">EC973_004821</name>
</gene>
<comment type="caution">
    <text evidence="6">The sequence shown here is derived from an EMBL/GenBank/DDBJ whole genome shotgun (WGS) entry which is preliminary data.</text>
</comment>
<evidence type="ECO:0000256" key="4">
    <source>
        <dbReference type="ARBA" id="ARBA00022786"/>
    </source>
</evidence>
<dbReference type="UniPathway" id="UPA00886"/>
<dbReference type="GO" id="GO:0061665">
    <property type="term" value="F:SUMO ligase activity"/>
    <property type="evidence" value="ECO:0007669"/>
    <property type="project" value="TreeGrafter"/>
</dbReference>
<evidence type="ECO:0000256" key="3">
    <source>
        <dbReference type="ARBA" id="ARBA00022679"/>
    </source>
</evidence>
<comment type="subcellular location">
    <subcellularLocation>
        <location evidence="1">Nucleus</location>
    </subcellularLocation>
</comment>